<reference evidence="2 3" key="1">
    <citation type="journal article" date="2016" name="Front. Microbiol.">
        <title>Genomic Resource of Rice Seed Associated Bacteria.</title>
        <authorList>
            <person name="Midha S."/>
            <person name="Bansal K."/>
            <person name="Sharma S."/>
            <person name="Kumar N."/>
            <person name="Patil P.P."/>
            <person name="Chaudhry V."/>
            <person name="Patil P.B."/>
        </authorList>
    </citation>
    <scope>NUCLEOTIDE SEQUENCE [LARGE SCALE GENOMIC DNA]</scope>
    <source>
        <strain evidence="2 3">NS355</strain>
    </source>
</reference>
<dbReference type="PATRIC" id="fig|172044.3.peg.477"/>
<keyword evidence="1" id="KW-0732">Signal</keyword>
<evidence type="ECO:0000313" key="3">
    <source>
        <dbReference type="Proteomes" id="UP000073923"/>
    </source>
</evidence>
<dbReference type="PANTHER" id="PTHR34387">
    <property type="entry name" value="SLR1258 PROTEIN"/>
    <property type="match status" value="1"/>
</dbReference>
<evidence type="ECO:0000256" key="1">
    <source>
        <dbReference type="SAM" id="SignalP"/>
    </source>
</evidence>
<dbReference type="InterPro" id="IPR007497">
    <property type="entry name" value="SIMPL/DUF541"/>
</dbReference>
<feature type="signal peptide" evidence="1">
    <location>
        <begin position="1"/>
        <end position="24"/>
    </location>
</feature>
<protein>
    <submittedName>
        <fullName evidence="2">Membrane protein</fullName>
    </submittedName>
</protein>
<organism evidence="2 3">
    <name type="scientific">Sphingomonas yabuuchiae</name>
    <dbReference type="NCBI Taxonomy" id="172044"/>
    <lineage>
        <taxon>Bacteria</taxon>
        <taxon>Pseudomonadati</taxon>
        <taxon>Pseudomonadota</taxon>
        <taxon>Alphaproteobacteria</taxon>
        <taxon>Sphingomonadales</taxon>
        <taxon>Sphingomonadaceae</taxon>
        <taxon>Sphingomonas</taxon>
    </lineage>
</organism>
<dbReference type="OrthoDB" id="9813144at2"/>
<dbReference type="RefSeq" id="WP_058744568.1">
    <property type="nucleotide sequence ID" value="NZ_LDTF01000013.1"/>
</dbReference>
<evidence type="ECO:0000313" key="2">
    <source>
        <dbReference type="EMBL" id="KTW00419.1"/>
    </source>
</evidence>
<comment type="caution">
    <text evidence="2">The sequence shown here is derived from an EMBL/GenBank/DDBJ whole genome shotgun (WGS) entry which is preliminary data.</text>
</comment>
<sequence length="250" mass="26028">MSMKKYLLLAAMASAALTPLTAVAQTQPAPTTVEPLVPAAGTVLDVSAEGRTTRVPDLATIRAGVVSQGATAAAALSDNAQRMARVLAAVKRAGVADRDIQTATVQLQPQYRYGDNVPPVITGYQATNTLSVRFRDVAKSGSVLDALVAQGANQIDGPNLSIDKPDAALDEARADAIQRARARAELYAKAAGLRVARIVSITENGADAGGPQPPVMLRASAMRSDAMEKTSIAPGERDVTVNVSVRFLLN</sequence>
<dbReference type="PANTHER" id="PTHR34387:SF1">
    <property type="entry name" value="PERIPLASMIC IMMUNOGENIC PROTEIN"/>
    <property type="match status" value="1"/>
</dbReference>
<proteinExistence type="predicted"/>
<dbReference type="Gene3D" id="3.30.110.170">
    <property type="entry name" value="Protein of unknown function (DUF541), domain 1"/>
    <property type="match status" value="1"/>
</dbReference>
<dbReference type="AlphaFoldDB" id="A0A147IXB5"/>
<feature type="chain" id="PRO_5007549047" evidence="1">
    <location>
        <begin position="25"/>
        <end position="250"/>
    </location>
</feature>
<dbReference type="EMBL" id="LDTF01000013">
    <property type="protein sequence ID" value="KTW00419.1"/>
    <property type="molecule type" value="Genomic_DNA"/>
</dbReference>
<gene>
    <name evidence="2" type="ORF">NS355_04375</name>
</gene>
<dbReference type="InterPro" id="IPR052022">
    <property type="entry name" value="26kDa_periplasmic_antigen"/>
</dbReference>
<dbReference type="Proteomes" id="UP000073923">
    <property type="component" value="Unassembled WGS sequence"/>
</dbReference>
<dbReference type="Pfam" id="PF04402">
    <property type="entry name" value="SIMPL"/>
    <property type="match status" value="1"/>
</dbReference>
<dbReference type="Gene3D" id="3.30.70.2970">
    <property type="entry name" value="Protein of unknown function (DUF541), domain 2"/>
    <property type="match status" value="1"/>
</dbReference>
<dbReference type="GO" id="GO:0006974">
    <property type="term" value="P:DNA damage response"/>
    <property type="evidence" value="ECO:0007669"/>
    <property type="project" value="TreeGrafter"/>
</dbReference>
<accession>A0A147IXB5</accession>
<name>A0A147IXB5_9SPHN</name>